<evidence type="ECO:0000256" key="4">
    <source>
        <dbReference type="ARBA" id="ARBA00023125"/>
    </source>
</evidence>
<dbReference type="CDD" id="cd15831">
    <property type="entry name" value="BTAD"/>
    <property type="match status" value="1"/>
</dbReference>
<reference evidence="10" key="1">
    <citation type="journal article" date="2019" name="Int. J. Syst. Evol. Microbiol.">
        <title>The Global Catalogue of Microorganisms (GCM) 10K type strain sequencing project: providing services to taxonomists for standard genome sequencing and annotation.</title>
        <authorList>
            <consortium name="The Broad Institute Genomics Platform"/>
            <consortium name="The Broad Institute Genome Sequencing Center for Infectious Disease"/>
            <person name="Wu L."/>
            <person name="Ma J."/>
        </authorList>
    </citation>
    <scope>NUCLEOTIDE SEQUENCE [LARGE SCALE GENOMIC DNA]</scope>
    <source>
        <strain evidence="10">CGMCC 4.7680</strain>
    </source>
</reference>
<dbReference type="SUPFAM" id="SSF48452">
    <property type="entry name" value="TPR-like"/>
    <property type="match status" value="3"/>
</dbReference>
<keyword evidence="2" id="KW-0677">Repeat</keyword>
<evidence type="ECO:0000256" key="1">
    <source>
        <dbReference type="ARBA" id="ARBA00005820"/>
    </source>
</evidence>
<dbReference type="RefSeq" id="WP_191306448.1">
    <property type="nucleotide sequence ID" value="NZ_BNAW01000002.1"/>
</dbReference>
<dbReference type="PANTHER" id="PTHR35807">
    <property type="entry name" value="TRANSCRIPTIONAL REGULATOR REDD-RELATED"/>
    <property type="match status" value="1"/>
</dbReference>
<dbReference type="InterPro" id="IPR016032">
    <property type="entry name" value="Sig_transdc_resp-reg_C-effctor"/>
</dbReference>
<dbReference type="SMART" id="SM00028">
    <property type="entry name" value="TPR"/>
    <property type="match status" value="3"/>
</dbReference>
<dbReference type="InterPro" id="IPR002182">
    <property type="entry name" value="NB-ARC"/>
</dbReference>
<accession>A0ABQ3JXV4</accession>
<dbReference type="Gene3D" id="3.40.50.300">
    <property type="entry name" value="P-loop containing nucleotide triphosphate hydrolases"/>
    <property type="match status" value="1"/>
</dbReference>
<evidence type="ECO:0000313" key="10">
    <source>
        <dbReference type="Proteomes" id="UP000649955"/>
    </source>
</evidence>
<gene>
    <name evidence="9" type="ORF">GCM10017567_05750</name>
</gene>
<dbReference type="InterPro" id="IPR042197">
    <property type="entry name" value="Apaf_helical"/>
</dbReference>
<comment type="caution">
    <text evidence="9">The sequence shown here is derived from an EMBL/GenBank/DDBJ whole genome shotgun (WGS) entry which is preliminary data.</text>
</comment>
<dbReference type="Pfam" id="PF03704">
    <property type="entry name" value="BTAD"/>
    <property type="match status" value="1"/>
</dbReference>
<dbReference type="PANTHER" id="PTHR35807:SF1">
    <property type="entry name" value="TRANSCRIPTIONAL REGULATOR REDD"/>
    <property type="match status" value="1"/>
</dbReference>
<name>A0ABQ3JXV4_9PSEU</name>
<feature type="DNA-binding region" description="OmpR/PhoB-type" evidence="7">
    <location>
        <begin position="1"/>
        <end position="95"/>
    </location>
</feature>
<dbReference type="InterPro" id="IPR036388">
    <property type="entry name" value="WH-like_DNA-bd_sf"/>
</dbReference>
<dbReference type="InterPro" id="IPR019734">
    <property type="entry name" value="TPR_rpt"/>
</dbReference>
<dbReference type="Proteomes" id="UP000649955">
    <property type="component" value="Unassembled WGS sequence"/>
</dbReference>
<keyword evidence="6" id="KW-0802">TPR repeat</keyword>
<dbReference type="SMART" id="SM01043">
    <property type="entry name" value="BTAD"/>
    <property type="match status" value="1"/>
</dbReference>
<dbReference type="InterPro" id="IPR027417">
    <property type="entry name" value="P-loop_NTPase"/>
</dbReference>
<dbReference type="InterPro" id="IPR001867">
    <property type="entry name" value="OmpR/PhoB-type_DNA-bd"/>
</dbReference>
<dbReference type="Gene3D" id="1.10.8.430">
    <property type="entry name" value="Helical domain of apoptotic protease-activating factors"/>
    <property type="match status" value="1"/>
</dbReference>
<dbReference type="Gene3D" id="1.25.40.10">
    <property type="entry name" value="Tetratricopeptide repeat domain"/>
    <property type="match status" value="2"/>
</dbReference>
<feature type="repeat" description="TPR" evidence="6">
    <location>
        <begin position="717"/>
        <end position="750"/>
    </location>
</feature>
<sequence length="1012" mass="109088">MDFRLLGPLTVVVDGTSIPLGGPKPRTLLAVLVLNAGRVVTGEALIAALWGEDPPGRARAMLHTYVSVLRRTLAAAAPASGELLIRQAPGYLLRADPQSIDLTRFDQAVLAGRQALADGDPARASAVLAGALALRTGEPLGGVGGDWAERARDRLTDAWLDALESRLTADFRLGLGRTLIGELTALVDEHPVREPLRALLMLALHEAGRQADALQTFHHARRMLDDELGVAPGPELQAALRSVLSRPTGDRGPAATPVAVAVPRQLPPAIAGFTGRRDEVRRVVDALRPAGPAAARICAISGKPGSGKTTLAVHAAHRVRQDYPDGQLYASLGDAHLEPVDPDEVIVRFLRGLGVADAAMPAAAGERADLYRSLLAERRVLVVLDNAFDEQQVRPLVPAGAGCAVVVTSRARMTTLPGASLLDLRELPEPEALALLAAVVADDRLRDDPDAARKIVRLCGHLPLAVRIAGARLAARPHWPAGLLVQRLSRQDHLLDELVIGDLEVRRSLALSYDVLTEPERTVLRRLALLGVPEFGSWLAAPLLDVALPIANDVVERLFDAQLLDATGVGSARYRFHDLTRAFARELCELDPDRPGIRAAVERICRAMLELVRLATARMPGSALHTTPKSEGIDHLDAVTVNELLAEPGPWFESEQELLVNLVELASELDMVDIAATLAVELSTSSYAVHNRFSQWRRSHTAALDAARRVGDRASAALLLVGVGRLYYEQDRFDEAVAHLNQALEIHHELDDSGAEARTRLELSVVLRERGRYAEAEETVAPAMPVLRSAGTAEERARADHNLGMLRCEQGRLAEAAQLTGAAISAWRSAGNPRAAALAQRSLGIVHRAAGRLDEAADCCARAVAVLRNTETRLMTAYAEQALAKVRIRQGRGREVRQALDTALTTCNEMDDGFGQGLMLRTLGELELALGDPEAATRYLTRSLAWWQALDLPVWQARTSRDLAVAAALLGDRRRAGELRAAALAVFERHGCREATEPLLLTSTPEASQRVL</sequence>
<dbReference type="SMART" id="SM00862">
    <property type="entry name" value="Trans_reg_C"/>
    <property type="match status" value="1"/>
</dbReference>
<dbReference type="Pfam" id="PF00486">
    <property type="entry name" value="Trans_reg_C"/>
    <property type="match status" value="1"/>
</dbReference>
<dbReference type="PRINTS" id="PR00364">
    <property type="entry name" value="DISEASERSIST"/>
</dbReference>
<keyword evidence="5" id="KW-0804">Transcription</keyword>
<dbReference type="EMBL" id="BNAW01000002">
    <property type="protein sequence ID" value="GHF94130.1"/>
    <property type="molecule type" value="Genomic_DNA"/>
</dbReference>
<dbReference type="Pfam" id="PF13424">
    <property type="entry name" value="TPR_12"/>
    <property type="match status" value="2"/>
</dbReference>
<dbReference type="Gene3D" id="1.10.10.10">
    <property type="entry name" value="Winged helix-like DNA-binding domain superfamily/Winged helix DNA-binding domain"/>
    <property type="match status" value="1"/>
</dbReference>
<dbReference type="SUPFAM" id="SSF52540">
    <property type="entry name" value="P-loop containing nucleoside triphosphate hydrolases"/>
    <property type="match status" value="1"/>
</dbReference>
<organism evidence="9 10">
    <name type="scientific">Amycolatopsis bullii</name>
    <dbReference type="NCBI Taxonomy" id="941987"/>
    <lineage>
        <taxon>Bacteria</taxon>
        <taxon>Bacillati</taxon>
        <taxon>Actinomycetota</taxon>
        <taxon>Actinomycetes</taxon>
        <taxon>Pseudonocardiales</taxon>
        <taxon>Pseudonocardiaceae</taxon>
        <taxon>Amycolatopsis</taxon>
    </lineage>
</organism>
<keyword evidence="10" id="KW-1185">Reference proteome</keyword>
<dbReference type="InterPro" id="IPR005158">
    <property type="entry name" value="BTAD"/>
</dbReference>
<evidence type="ECO:0000256" key="2">
    <source>
        <dbReference type="ARBA" id="ARBA00022737"/>
    </source>
</evidence>
<dbReference type="SUPFAM" id="SSF46894">
    <property type="entry name" value="C-terminal effector domain of the bipartite response regulators"/>
    <property type="match status" value="1"/>
</dbReference>
<evidence type="ECO:0000256" key="3">
    <source>
        <dbReference type="ARBA" id="ARBA00023015"/>
    </source>
</evidence>
<comment type="similarity">
    <text evidence="1">Belongs to the AfsR/DnrI/RedD regulatory family.</text>
</comment>
<dbReference type="PROSITE" id="PS50005">
    <property type="entry name" value="TPR"/>
    <property type="match status" value="1"/>
</dbReference>
<feature type="domain" description="OmpR/PhoB-type" evidence="8">
    <location>
        <begin position="1"/>
        <end position="95"/>
    </location>
</feature>
<evidence type="ECO:0000256" key="7">
    <source>
        <dbReference type="PROSITE-ProRule" id="PRU01091"/>
    </source>
</evidence>
<evidence type="ECO:0000256" key="5">
    <source>
        <dbReference type="ARBA" id="ARBA00023163"/>
    </source>
</evidence>
<keyword evidence="4 7" id="KW-0238">DNA-binding</keyword>
<proteinExistence type="inferred from homology"/>
<keyword evidence="3" id="KW-0805">Transcription regulation</keyword>
<dbReference type="PROSITE" id="PS51755">
    <property type="entry name" value="OMPR_PHOB"/>
    <property type="match status" value="1"/>
</dbReference>
<protein>
    <submittedName>
        <fullName evidence="9">SARP family transcriptional regulator</fullName>
    </submittedName>
</protein>
<dbReference type="Pfam" id="PF00931">
    <property type="entry name" value="NB-ARC"/>
    <property type="match status" value="1"/>
</dbReference>
<dbReference type="InterPro" id="IPR051677">
    <property type="entry name" value="AfsR-DnrI-RedD_regulator"/>
</dbReference>
<dbReference type="InterPro" id="IPR011990">
    <property type="entry name" value="TPR-like_helical_dom_sf"/>
</dbReference>
<evidence type="ECO:0000256" key="6">
    <source>
        <dbReference type="PROSITE-ProRule" id="PRU00339"/>
    </source>
</evidence>
<evidence type="ECO:0000313" key="9">
    <source>
        <dbReference type="EMBL" id="GHF94130.1"/>
    </source>
</evidence>
<evidence type="ECO:0000259" key="8">
    <source>
        <dbReference type="PROSITE" id="PS51755"/>
    </source>
</evidence>